<feature type="compositionally biased region" description="Basic and acidic residues" evidence="1">
    <location>
        <begin position="1089"/>
        <end position="1110"/>
    </location>
</feature>
<keyword evidence="7" id="KW-1185">Reference proteome</keyword>
<feature type="compositionally biased region" description="Basic residues" evidence="1">
    <location>
        <begin position="1661"/>
        <end position="1670"/>
    </location>
</feature>
<dbReference type="EMBL" id="RCMV01000181">
    <property type="protein sequence ID" value="KAG3222416.1"/>
    <property type="molecule type" value="Genomic_DNA"/>
</dbReference>
<proteinExistence type="predicted"/>
<feature type="compositionally biased region" description="Low complexity" evidence="1">
    <location>
        <begin position="1297"/>
        <end position="1309"/>
    </location>
</feature>
<feature type="compositionally biased region" description="Basic and acidic residues" evidence="1">
    <location>
        <begin position="1340"/>
        <end position="1366"/>
    </location>
</feature>
<dbReference type="OrthoDB" id="168490at2759"/>
<evidence type="ECO:0000313" key="4">
    <source>
        <dbReference type="EMBL" id="KAG2987563.1"/>
    </source>
</evidence>
<feature type="region of interest" description="Disordered" evidence="1">
    <location>
        <begin position="133"/>
        <end position="156"/>
    </location>
</feature>
<dbReference type="EMBL" id="RCMG01000354">
    <property type="protein sequence ID" value="KAG2855924.1"/>
    <property type="molecule type" value="Genomic_DNA"/>
</dbReference>
<name>A0A329RUE5_9STRA</name>
<evidence type="ECO:0000313" key="3">
    <source>
        <dbReference type="EMBL" id="KAG2936472.1"/>
    </source>
</evidence>
<feature type="region of interest" description="Disordered" evidence="1">
    <location>
        <begin position="1039"/>
        <end position="1184"/>
    </location>
</feature>
<evidence type="ECO:0000313" key="6">
    <source>
        <dbReference type="EMBL" id="RAW28407.1"/>
    </source>
</evidence>
<feature type="compositionally biased region" description="Basic and acidic residues" evidence="1">
    <location>
        <begin position="521"/>
        <end position="537"/>
    </location>
</feature>
<evidence type="ECO:0000313" key="2">
    <source>
        <dbReference type="EMBL" id="KAG2855924.1"/>
    </source>
</evidence>
<reference evidence="6 7" key="1">
    <citation type="submission" date="2018-01" db="EMBL/GenBank/DDBJ databases">
        <title>Draft genome of the strawberry crown rot pathogen Phytophthora cactorum.</title>
        <authorList>
            <person name="Armitage A.D."/>
            <person name="Lysoe E."/>
            <person name="Nellist C.F."/>
            <person name="Harrison R.J."/>
            <person name="Brurberg M.B."/>
        </authorList>
    </citation>
    <scope>NUCLEOTIDE SEQUENCE [LARGE SCALE GENOMIC DNA]</scope>
    <source>
        <strain evidence="6 7">10300</strain>
    </source>
</reference>
<dbReference type="Proteomes" id="UP000760860">
    <property type="component" value="Unassembled WGS sequence"/>
</dbReference>
<feature type="compositionally biased region" description="Basic and acidic residues" evidence="1">
    <location>
        <begin position="1457"/>
        <end position="1466"/>
    </location>
</feature>
<sequence>MAAPGACRRRNRSLGQIPLSSGEIELYSRQDEAARRLRRLLAVREQERRLAQQVTQRYRDNLLQLQRGKGNRVHKQLNLEHHKLLTELHVRYRNSLQNMGTAQRNARLKMLELLEQAQEEKDKWKYNHQVTGKQRTLEAEEAREQEEQLRTARRRQVQQNMERLRLLSDQQRQQASARARQEQEVAMQRAKDREEIETLRRMQSPEEVFITPRPHEKDALSYQFTRTHCHAPTPTVEKPVVTVIRHNRKHPTAMRGEEEAKKYSEEIDLKRERDRLTMEEQKQTAAERGQNALENVTSKQQGRQALEWLALVDKMERHTRGQELGGRDDYPLDAGEVDGETDDPDRMAERAFAQMLALDEESVELSAFSVETDDDLSVGLADIDHEKSDGDNVTDADVDYKVKLKTARRSGSFGSLDGIESRRPGTHAKDGRGEATMEEPVKTATFKNLQREEFEKQKKTNDGREKSVPQEGVEVPLKLGAGKYEDKLDKYGVDDGGHRGNMTDAQHLRWDPHASGANTATRDDRGRRRYVEERPEGTDSEEDELDDASDQVKGRDDSIQRLENRLQEVLHFRLSKPQNRPFPVHQVENERESRSSGSDLGQRGSQLEEVAVKGSQGSWESRPSYEFSDTSDGPVGASDRSVLAASSESGQSSLSRTSRVAVPSGHRSPSSDLDERSVARADDFLQDGRLYDTRRGSDLAASMEPEQMQDSRRFSQGYSSPIYLGEEPTAGLRDDRAGVPPEYDVQSDIAGDNRLGSSAASSGSKYLSGHYEDEHEYDEAGREERDSRLEGSRGQDAVAPQSKADSPILDRNETDEMVSHGSRERDVERLSMQSAQQKDLNDLESRHSSDTRHVQAFVDERGGHLSSSPVTSGDEEVHDDTSAFEGKNSRMVQVDEDERSVSYSSFAPSQKSLSRLDEVVNARARSLEQRFIDQHMMSFSSPEGHSEDEKKAATGVHRPSIDSNDTHPPVNVSPYDPYRQQIDHRARRSSTSAVSVSQYSLPPSDTQSSFDDSFDQLRPGYGDDSFVNELVPMFPKRAVPPRSLEEENEAVEDYDVQLVAPNMSRMLTSDRRASLGRSRQHQPQPGSTDRSRREVAATTPRRAEENDGSTKRSFSSSSRRSSSGSSYSAMEAKSIDTSVEQSSARQQPTMATRPHTRQVHGDNQGYTIGHHDSDDRSDISSDSGVSSLGFAVQLNLVAGTTRRRKDGGDQQENSKRGDNPQRRRTQENARDDELDNQSVASERSFASNSSMSMDAHFNYLANMTSAVGKSLPLHLRIPAMIYGKKDMIKPPAPMDWSASSVSSIASASEADPDEASERDLLPARRIPHSNSSSSESLLEEQAHQKMDRSDESSDRESTSDAGEKRATRLTFDNMKEKVSQLPPPPLGSLNMSRPPPPMQLSNRHLDESQSSSEQHSDDFQSSERRPLPPPPVGSINMSQPPPMQNFRDDSDDSLDSEDVRSSEKRSALRHSMRYSFGAEEEKKQGDASSESSDASFSSSLASSRRQSVKKPERIVIPVKKSRGDNNDSDGDQAGKDMSLAAAFQRRHPRFGQRVESHRDKLKRQRDKQQQEQEQQTAAKRDTVPQCHSTTEDLLPEKQELLNRLASGSRAKISSREMKERSRRLYHQLPEVVERKRQEEVMRRRRERLNELREQEKERRLQQKQRRHQRR</sequence>
<dbReference type="Proteomes" id="UP000251314">
    <property type="component" value="Unassembled WGS sequence"/>
</dbReference>
<feature type="compositionally biased region" description="Basic and acidic residues" evidence="1">
    <location>
        <begin position="135"/>
        <end position="150"/>
    </location>
</feature>
<organism evidence="6 7">
    <name type="scientific">Phytophthora cactorum</name>
    <dbReference type="NCBI Taxonomy" id="29920"/>
    <lineage>
        <taxon>Eukaryota</taxon>
        <taxon>Sar</taxon>
        <taxon>Stramenopiles</taxon>
        <taxon>Oomycota</taxon>
        <taxon>Peronosporomycetes</taxon>
        <taxon>Peronosporales</taxon>
        <taxon>Peronosporaceae</taxon>
        <taxon>Phytophthora</taxon>
    </lineage>
</organism>
<evidence type="ECO:0000256" key="1">
    <source>
        <dbReference type="SAM" id="MobiDB-lite"/>
    </source>
</evidence>
<feature type="compositionally biased region" description="Basic and acidic residues" evidence="1">
    <location>
        <begin position="449"/>
        <end position="468"/>
    </location>
</feature>
<feature type="compositionally biased region" description="Polar residues" evidence="1">
    <location>
        <begin position="901"/>
        <end position="913"/>
    </location>
</feature>
<dbReference type="Proteomes" id="UP000697107">
    <property type="component" value="Unassembled WGS sequence"/>
</dbReference>
<comment type="caution">
    <text evidence="6">The sequence shown here is derived from an EMBL/GenBank/DDBJ whole genome shotgun (WGS) entry which is preliminary data.</text>
</comment>
<feature type="compositionally biased region" description="Acidic residues" evidence="1">
    <location>
        <begin position="538"/>
        <end position="549"/>
    </location>
</feature>
<feature type="compositionally biased region" description="Basic and acidic residues" evidence="1">
    <location>
        <begin position="483"/>
        <end position="498"/>
    </location>
</feature>
<dbReference type="EMBL" id="RCMK01000326">
    <property type="protein sequence ID" value="KAG2936472.1"/>
    <property type="molecule type" value="Genomic_DNA"/>
</dbReference>
<feature type="compositionally biased region" description="Low complexity" evidence="1">
    <location>
        <begin position="641"/>
        <end position="660"/>
    </location>
</feature>
<feature type="compositionally biased region" description="Basic and acidic residues" evidence="1">
    <location>
        <begin position="179"/>
        <end position="195"/>
    </location>
</feature>
<feature type="compositionally biased region" description="Basic and acidic residues" evidence="1">
    <location>
        <begin position="1414"/>
        <end position="1426"/>
    </location>
</feature>
<feature type="compositionally biased region" description="Basic and acidic residues" evidence="1">
    <location>
        <begin position="673"/>
        <end position="683"/>
    </location>
</feature>
<feature type="compositionally biased region" description="Basic and acidic residues" evidence="1">
    <location>
        <begin position="808"/>
        <end position="829"/>
    </location>
</feature>
<feature type="compositionally biased region" description="Basic and acidic residues" evidence="1">
    <location>
        <begin position="419"/>
        <end position="441"/>
    </location>
</feature>
<feature type="compositionally biased region" description="Basic and acidic residues" evidence="1">
    <location>
        <begin position="319"/>
        <end position="330"/>
    </location>
</feature>
<reference evidence="2" key="2">
    <citation type="submission" date="2018-10" db="EMBL/GenBank/DDBJ databases">
        <title>Effector identification in a new, highly contiguous assembly of the strawberry crown rot pathogen Phytophthora cactorum.</title>
        <authorList>
            <person name="Armitage A.D."/>
            <person name="Nellist C.F."/>
            <person name="Bates H."/>
            <person name="Vickerstaff R.J."/>
            <person name="Harrison R.J."/>
        </authorList>
    </citation>
    <scope>NUCLEOTIDE SEQUENCE</scope>
    <source>
        <strain evidence="2">15-7</strain>
        <strain evidence="3">4040</strain>
        <strain evidence="4">P415</strain>
        <strain evidence="5">P421</strain>
    </source>
</reference>
<feature type="compositionally biased region" description="Polar residues" evidence="1">
    <location>
        <begin position="595"/>
        <end position="605"/>
    </location>
</feature>
<feature type="compositionally biased region" description="Low complexity" evidence="1">
    <location>
        <begin position="168"/>
        <end position="178"/>
    </location>
</feature>
<feature type="compositionally biased region" description="Basic and acidic residues" evidence="1">
    <location>
        <begin position="550"/>
        <end position="571"/>
    </location>
</feature>
<feature type="compositionally biased region" description="Basic and acidic residues" evidence="1">
    <location>
        <begin position="1169"/>
        <end position="1179"/>
    </location>
</feature>
<feature type="region of interest" description="Disordered" evidence="1">
    <location>
        <begin position="936"/>
        <end position="1025"/>
    </location>
</feature>
<feature type="compositionally biased region" description="Polar residues" evidence="1">
    <location>
        <begin position="1135"/>
        <end position="1150"/>
    </location>
</feature>
<feature type="region of interest" description="Disordered" evidence="1">
    <location>
        <begin position="319"/>
        <end position="344"/>
    </location>
</feature>
<feature type="compositionally biased region" description="Low complexity" evidence="1">
    <location>
        <begin position="1111"/>
        <end position="1128"/>
    </location>
</feature>
<feature type="region of interest" description="Disordered" evidence="1">
    <location>
        <begin position="411"/>
        <end position="916"/>
    </location>
</feature>
<evidence type="ECO:0008006" key="8">
    <source>
        <dbReference type="Google" id="ProtNLM"/>
    </source>
</evidence>
<dbReference type="Proteomes" id="UP000736787">
    <property type="component" value="Unassembled WGS sequence"/>
</dbReference>
<evidence type="ECO:0000313" key="7">
    <source>
        <dbReference type="Proteomes" id="UP000251314"/>
    </source>
</evidence>
<feature type="compositionally biased region" description="Polar residues" evidence="1">
    <location>
        <begin position="615"/>
        <end position="631"/>
    </location>
</feature>
<dbReference type="EMBL" id="RCML01000169">
    <property type="protein sequence ID" value="KAG2987563.1"/>
    <property type="molecule type" value="Genomic_DNA"/>
</dbReference>
<evidence type="ECO:0000313" key="5">
    <source>
        <dbReference type="EMBL" id="KAG3222416.1"/>
    </source>
</evidence>
<dbReference type="VEuPathDB" id="FungiDB:PC110_g15210"/>
<feature type="compositionally biased region" description="Polar residues" evidence="1">
    <location>
        <begin position="1236"/>
        <end position="1247"/>
    </location>
</feature>
<dbReference type="Proteomes" id="UP000735874">
    <property type="component" value="Unassembled WGS sequence"/>
</dbReference>
<feature type="compositionally biased region" description="Low complexity" evidence="1">
    <location>
        <begin position="1487"/>
        <end position="1503"/>
    </location>
</feature>
<protein>
    <recommendedName>
        <fullName evidence="8">ALMS motif domain-containing protein</fullName>
    </recommendedName>
</protein>
<feature type="compositionally biased region" description="Basic and acidic residues" evidence="1">
    <location>
        <begin position="1631"/>
        <end position="1660"/>
    </location>
</feature>
<dbReference type="EMBL" id="MJFZ01000490">
    <property type="protein sequence ID" value="RAW28407.1"/>
    <property type="molecule type" value="Genomic_DNA"/>
</dbReference>
<feature type="compositionally biased region" description="Basic and acidic residues" evidence="1">
    <location>
        <begin position="1206"/>
        <end position="1231"/>
    </location>
</feature>
<feature type="region of interest" description="Disordered" evidence="1">
    <location>
        <begin position="1293"/>
        <end position="1670"/>
    </location>
</feature>
<feature type="region of interest" description="Disordered" evidence="1">
    <location>
        <begin position="168"/>
        <end position="195"/>
    </location>
</feature>
<feature type="compositionally biased region" description="Acidic residues" evidence="1">
    <location>
        <begin position="1046"/>
        <end position="1055"/>
    </location>
</feature>
<dbReference type="STRING" id="29920.A0A329RUE5"/>
<feature type="region of interest" description="Disordered" evidence="1">
    <location>
        <begin position="1199"/>
        <end position="1247"/>
    </location>
</feature>
<feature type="compositionally biased region" description="Basic and acidic residues" evidence="1">
    <location>
        <begin position="839"/>
        <end position="863"/>
    </location>
</feature>
<feature type="compositionally biased region" description="Basic and acidic residues" evidence="1">
    <location>
        <begin position="770"/>
        <end position="793"/>
    </location>
</feature>
<accession>A0A329RUE5</accession>
<gene>
    <name evidence="6" type="ORF">PC110_g15210</name>
    <name evidence="2" type="ORF">PC113_g12016</name>
    <name evidence="3" type="ORF">PC117_g12093</name>
    <name evidence="4" type="ORF">PC118_g7199</name>
    <name evidence="5" type="ORF">PC129_g6861</name>
</gene>